<feature type="compositionally biased region" description="Basic and acidic residues" evidence="1">
    <location>
        <begin position="158"/>
        <end position="174"/>
    </location>
</feature>
<dbReference type="PANTHER" id="PTHR43040">
    <property type="entry name" value="RIBONUCLEASE D"/>
    <property type="match status" value="1"/>
</dbReference>
<dbReference type="SUPFAM" id="SSF53098">
    <property type="entry name" value="Ribonuclease H-like"/>
    <property type="match status" value="1"/>
</dbReference>
<evidence type="ECO:0000313" key="4">
    <source>
        <dbReference type="Proteomes" id="UP000664132"/>
    </source>
</evidence>
<reference evidence="3" key="1">
    <citation type="submission" date="2021-02" db="EMBL/GenBank/DDBJ databases">
        <title>Genome sequence Cadophora malorum strain M34.</title>
        <authorList>
            <person name="Stefanovic E."/>
            <person name="Vu D."/>
            <person name="Scully C."/>
            <person name="Dijksterhuis J."/>
            <person name="Roader J."/>
            <person name="Houbraken J."/>
        </authorList>
    </citation>
    <scope>NUCLEOTIDE SEQUENCE</scope>
    <source>
        <strain evidence="3">M34</strain>
    </source>
</reference>
<sequence length="444" mass="49289">MVLSNNKSSTQNTSRAPVRKSLLRYSLRTSIQSPNNQSVSSGRAGVPVSKQNGLHTCDKKSSCNTSKRSNQGRSLKRNACRDNHSRTSAMYEWGDNNTFDSLPSTPSPTNNSSLGIDTSSSDNSTASPIDSPRLLDTSLPGTSLDEESQCTDGCDESGDAKEESDSEEERKEAPQVRSQYPTVEELLDEELEGTSRLPSSERNLMAFYSSSASYSNRPDLAPVLWKVLIDTKEGVLELPEQVKKVKADNAEIFLDEEGNGHGLKGVLCTMQLTFASMAGVTFILDVVKLSQEIFTTSDEDGISLKVILEDPKIFKCFFNARDDSVALFHQYGVKLEGIVDLQIMELVDGGANYCGKDYSKWEERPLPTVLLDYAANDTIFMPHLYVYFFDRLQNSVGKMHLVMVETTRRIHDSQQPDFQYSGASAPSAFLPYCNYYDSSDDDLY</sequence>
<feature type="compositionally biased region" description="Polar residues" evidence="1">
    <location>
        <begin position="1"/>
        <end position="15"/>
    </location>
</feature>
<dbReference type="GO" id="GO:0008408">
    <property type="term" value="F:3'-5' exonuclease activity"/>
    <property type="evidence" value="ECO:0007669"/>
    <property type="project" value="InterPro"/>
</dbReference>
<dbReference type="PANTHER" id="PTHR43040:SF1">
    <property type="entry name" value="RIBONUCLEASE D"/>
    <property type="match status" value="1"/>
</dbReference>
<dbReference type="Gene3D" id="3.30.420.10">
    <property type="entry name" value="Ribonuclease H-like superfamily/Ribonuclease H"/>
    <property type="match status" value="1"/>
</dbReference>
<proteinExistence type="predicted"/>
<dbReference type="GO" id="GO:0006139">
    <property type="term" value="P:nucleobase-containing compound metabolic process"/>
    <property type="evidence" value="ECO:0007669"/>
    <property type="project" value="InterPro"/>
</dbReference>
<dbReference type="InterPro" id="IPR002562">
    <property type="entry name" value="3'-5'_exonuclease_dom"/>
</dbReference>
<dbReference type="Pfam" id="PF01612">
    <property type="entry name" value="DNA_pol_A_exo1"/>
    <property type="match status" value="1"/>
</dbReference>
<feature type="compositionally biased region" description="Polar residues" evidence="1">
    <location>
        <begin position="62"/>
        <end position="73"/>
    </location>
</feature>
<protein>
    <recommendedName>
        <fullName evidence="2">3'-5' exonuclease domain-containing protein</fullName>
    </recommendedName>
</protein>
<keyword evidence="4" id="KW-1185">Reference proteome</keyword>
<organism evidence="3 4">
    <name type="scientific">Cadophora malorum</name>
    <dbReference type="NCBI Taxonomy" id="108018"/>
    <lineage>
        <taxon>Eukaryota</taxon>
        <taxon>Fungi</taxon>
        <taxon>Dikarya</taxon>
        <taxon>Ascomycota</taxon>
        <taxon>Pezizomycotina</taxon>
        <taxon>Leotiomycetes</taxon>
        <taxon>Helotiales</taxon>
        <taxon>Ploettnerulaceae</taxon>
        <taxon>Cadophora</taxon>
    </lineage>
</organism>
<feature type="compositionally biased region" description="Acidic residues" evidence="1">
    <location>
        <begin position="144"/>
        <end position="157"/>
    </location>
</feature>
<name>A0A8H7T8M1_9HELO</name>
<dbReference type="InterPro" id="IPR036397">
    <property type="entry name" value="RNaseH_sf"/>
</dbReference>
<dbReference type="GO" id="GO:0003676">
    <property type="term" value="F:nucleic acid binding"/>
    <property type="evidence" value="ECO:0007669"/>
    <property type="project" value="InterPro"/>
</dbReference>
<dbReference type="OrthoDB" id="26838at2759"/>
<feature type="compositionally biased region" description="Low complexity" evidence="1">
    <location>
        <begin position="101"/>
        <end position="114"/>
    </location>
</feature>
<comment type="caution">
    <text evidence="3">The sequence shown here is derived from an EMBL/GenBank/DDBJ whole genome shotgun (WGS) entry which is preliminary data.</text>
</comment>
<dbReference type="AlphaFoldDB" id="A0A8H7T8M1"/>
<dbReference type="EMBL" id="JAFJYH010000269">
    <property type="protein sequence ID" value="KAG4414338.1"/>
    <property type="molecule type" value="Genomic_DNA"/>
</dbReference>
<evidence type="ECO:0000256" key="1">
    <source>
        <dbReference type="SAM" id="MobiDB-lite"/>
    </source>
</evidence>
<feature type="domain" description="3'-5' exonuclease" evidence="2">
    <location>
        <begin position="229"/>
        <end position="393"/>
    </location>
</feature>
<gene>
    <name evidence="3" type="ORF">IFR04_012516</name>
</gene>
<evidence type="ECO:0000313" key="3">
    <source>
        <dbReference type="EMBL" id="KAG4414338.1"/>
    </source>
</evidence>
<dbReference type="SMART" id="SM00474">
    <property type="entry name" value="35EXOc"/>
    <property type="match status" value="1"/>
</dbReference>
<dbReference type="Proteomes" id="UP000664132">
    <property type="component" value="Unassembled WGS sequence"/>
</dbReference>
<feature type="region of interest" description="Disordered" evidence="1">
    <location>
        <begin position="1"/>
        <end position="181"/>
    </location>
</feature>
<accession>A0A8H7T8M1</accession>
<dbReference type="InterPro" id="IPR012337">
    <property type="entry name" value="RNaseH-like_sf"/>
</dbReference>
<feature type="compositionally biased region" description="Polar residues" evidence="1">
    <location>
        <begin position="115"/>
        <end position="128"/>
    </location>
</feature>
<evidence type="ECO:0000259" key="2">
    <source>
        <dbReference type="SMART" id="SM00474"/>
    </source>
</evidence>
<feature type="compositionally biased region" description="Polar residues" evidence="1">
    <location>
        <begin position="27"/>
        <end position="41"/>
    </location>
</feature>